<dbReference type="GO" id="GO:0016740">
    <property type="term" value="F:transferase activity"/>
    <property type="evidence" value="ECO:0007669"/>
    <property type="project" value="UniProtKB-KW"/>
</dbReference>
<name>A0A8I1AW56_BURCE</name>
<dbReference type="RefSeq" id="WP_176131873.1">
    <property type="nucleotide sequence ID" value="NZ_CADDZZ010000042.1"/>
</dbReference>
<reference evidence="3" key="1">
    <citation type="submission" date="2020-12" db="EMBL/GenBank/DDBJ databases">
        <title>Burkholderia cepacia complex in Mexico.</title>
        <authorList>
            <person name="Estrada P."/>
        </authorList>
    </citation>
    <scope>NUCLEOTIDE SEQUENCE</scope>
    <source>
        <strain evidence="3">871</strain>
    </source>
</reference>
<keyword evidence="2" id="KW-0732">Signal</keyword>
<accession>A0A8I1AW56</accession>
<dbReference type="Proteomes" id="UP000645612">
    <property type="component" value="Unassembled WGS sequence"/>
</dbReference>
<feature type="compositionally biased region" description="Basic and acidic residues" evidence="1">
    <location>
        <begin position="166"/>
        <end position="177"/>
    </location>
</feature>
<protein>
    <submittedName>
        <fullName evidence="3">Aspartate carbamoyltransferase</fullName>
    </submittedName>
</protein>
<evidence type="ECO:0000313" key="3">
    <source>
        <dbReference type="EMBL" id="MBH9702151.1"/>
    </source>
</evidence>
<proteinExistence type="predicted"/>
<dbReference type="EMBL" id="JAEDXG010000061">
    <property type="protein sequence ID" value="MBH9702151.1"/>
    <property type="molecule type" value="Genomic_DNA"/>
</dbReference>
<feature type="region of interest" description="Disordered" evidence="1">
    <location>
        <begin position="157"/>
        <end position="177"/>
    </location>
</feature>
<keyword evidence="3" id="KW-0808">Transferase</keyword>
<feature type="signal peptide" evidence="2">
    <location>
        <begin position="1"/>
        <end position="22"/>
    </location>
</feature>
<evidence type="ECO:0000313" key="4">
    <source>
        <dbReference type="Proteomes" id="UP000645612"/>
    </source>
</evidence>
<gene>
    <name evidence="3" type="ORF">JAO13_37555</name>
</gene>
<evidence type="ECO:0000256" key="2">
    <source>
        <dbReference type="SAM" id="SignalP"/>
    </source>
</evidence>
<feature type="chain" id="PRO_5034906625" evidence="2">
    <location>
        <begin position="23"/>
        <end position="177"/>
    </location>
</feature>
<comment type="caution">
    <text evidence="3">The sequence shown here is derived from an EMBL/GenBank/DDBJ whole genome shotgun (WGS) entry which is preliminary data.</text>
</comment>
<organism evidence="3 4">
    <name type="scientific">Burkholderia cepacia</name>
    <name type="common">Pseudomonas cepacia</name>
    <dbReference type="NCBI Taxonomy" id="292"/>
    <lineage>
        <taxon>Bacteria</taxon>
        <taxon>Pseudomonadati</taxon>
        <taxon>Pseudomonadota</taxon>
        <taxon>Betaproteobacteria</taxon>
        <taxon>Burkholderiales</taxon>
        <taxon>Burkholderiaceae</taxon>
        <taxon>Burkholderia</taxon>
        <taxon>Burkholderia cepacia complex</taxon>
    </lineage>
</organism>
<sequence>MARTASLLVATSLAAGFLVSSAAADTAARQKTVAQRGADVMPFSLAATIHIFTKTADGGIQQVVTKQDDPQQTGLIRQHLAMLARQFAAGDFAGPEQIHGKAMPGLEVLRAAKPGELAITYRDLPNGGEIAYRTDHPRLVTALHQWFSAQLSDHGHDAMAGNGADTRSHHAADTTPE</sequence>
<evidence type="ECO:0000256" key="1">
    <source>
        <dbReference type="SAM" id="MobiDB-lite"/>
    </source>
</evidence>
<dbReference type="AlphaFoldDB" id="A0A8I1AW56"/>